<comment type="function">
    <text evidence="5">Component of the exocyst complex involved in the docking of exocytic vesicles with fusion sites on the plasma membrane.</text>
</comment>
<dbReference type="GO" id="GO:0090522">
    <property type="term" value="P:vesicle tethering involved in exocytosis"/>
    <property type="evidence" value="ECO:0007669"/>
    <property type="project" value="UniProtKB-UniRule"/>
</dbReference>
<keyword evidence="6" id="KW-0175">Coiled coil</keyword>
<dbReference type="GO" id="GO:0006612">
    <property type="term" value="P:protein targeting to membrane"/>
    <property type="evidence" value="ECO:0007669"/>
    <property type="project" value="UniProtKB-UniRule"/>
</dbReference>
<evidence type="ECO:0000256" key="2">
    <source>
        <dbReference type="ARBA" id="ARBA00022448"/>
    </source>
</evidence>
<accession>A0A482X9R7</accession>
<dbReference type="GO" id="GO:0032584">
    <property type="term" value="C:growth cone membrane"/>
    <property type="evidence" value="ECO:0007669"/>
    <property type="project" value="TreeGrafter"/>
</dbReference>
<evidence type="ECO:0000259" key="8">
    <source>
        <dbReference type="Pfam" id="PF04048"/>
    </source>
</evidence>
<reference evidence="10 11" key="1">
    <citation type="journal article" date="2017" name="Gigascience">
        <title>Genome sequence of the small brown planthopper, Laodelphax striatellus.</title>
        <authorList>
            <person name="Zhu J."/>
            <person name="Jiang F."/>
            <person name="Wang X."/>
            <person name="Yang P."/>
            <person name="Bao Y."/>
            <person name="Zhao W."/>
            <person name="Wang W."/>
            <person name="Lu H."/>
            <person name="Wang Q."/>
            <person name="Cui N."/>
            <person name="Li J."/>
            <person name="Chen X."/>
            <person name="Luo L."/>
            <person name="Yu J."/>
            <person name="Kang L."/>
            <person name="Cui F."/>
        </authorList>
    </citation>
    <scope>NUCLEOTIDE SEQUENCE [LARGE SCALE GENOMIC DNA]</scope>
    <source>
        <strain evidence="10">Lst14</strain>
    </source>
</reference>
<proteinExistence type="inferred from homology"/>
<feature type="domain" description="Exocyst complex component Sec8 N-terminal" evidence="8">
    <location>
        <begin position="47"/>
        <end position="142"/>
    </location>
</feature>
<dbReference type="SMR" id="A0A482X9R7"/>
<evidence type="ECO:0000256" key="4">
    <source>
        <dbReference type="ARBA" id="ARBA00022927"/>
    </source>
</evidence>
<dbReference type="Pfam" id="PF04048">
    <property type="entry name" value="Sec8_N"/>
    <property type="match status" value="1"/>
</dbReference>
<dbReference type="GO" id="GO:0006893">
    <property type="term" value="P:Golgi to plasma membrane transport"/>
    <property type="evidence" value="ECO:0007669"/>
    <property type="project" value="TreeGrafter"/>
</dbReference>
<dbReference type="FunCoup" id="A0A482X9R7">
    <property type="interactions" value="1620"/>
</dbReference>
<keyword evidence="4 5" id="KW-0653">Protein transport</keyword>
<dbReference type="PANTHER" id="PTHR14146">
    <property type="entry name" value="EXOCYST COMPLEX COMPONENT 4"/>
    <property type="match status" value="1"/>
</dbReference>
<dbReference type="GO" id="GO:0015031">
    <property type="term" value="P:protein transport"/>
    <property type="evidence" value="ECO:0007669"/>
    <property type="project" value="UniProtKB-KW"/>
</dbReference>
<dbReference type="Proteomes" id="UP000291343">
    <property type="component" value="Unassembled WGS sequence"/>
</dbReference>
<dbReference type="GO" id="GO:0007268">
    <property type="term" value="P:chemical synaptic transmission"/>
    <property type="evidence" value="ECO:0007669"/>
    <property type="project" value="TreeGrafter"/>
</dbReference>
<evidence type="ECO:0000256" key="3">
    <source>
        <dbReference type="ARBA" id="ARBA00022483"/>
    </source>
</evidence>
<dbReference type="EMBL" id="QKKF02014773">
    <property type="protein sequence ID" value="RZF42554.1"/>
    <property type="molecule type" value="Genomic_DNA"/>
</dbReference>
<dbReference type="GO" id="GO:0000145">
    <property type="term" value="C:exocyst"/>
    <property type="evidence" value="ECO:0007669"/>
    <property type="project" value="UniProtKB-UniRule"/>
</dbReference>
<evidence type="ECO:0000256" key="6">
    <source>
        <dbReference type="SAM" id="Coils"/>
    </source>
</evidence>
<keyword evidence="11" id="KW-1185">Reference proteome</keyword>
<dbReference type="PANTHER" id="PTHR14146:SF0">
    <property type="entry name" value="EXOCYST COMPLEX COMPONENT 4"/>
    <property type="match status" value="1"/>
</dbReference>
<sequence length="667" mass="74589">MSSVPPPTKPPRGIKSPKEKSGLLMTVIRTLSTSESNEQRDKEKAKLEREYKKSDQQLDELISLHDNDLTQVMQTFSKVSALVNNSREKIRLVKENLLACKTLLSCRRDELKKLWLEGIEHKHTLQLLEEINQLQEVPSRLASYLAHKHYLHATQLLVSLDNVSLKGADGLADLRAELHNKTQALHTKLLEELSHQLYVQSTEEVVTAGRLQRQGSDLLTRKLIANELKHVDIKISPNKYKNRRIRVTSTANRSACDLRGITDVIDLIEDVDQPDPEKDSDHFMAIIIECLALLNKLPEAVEDVRSSMHSHLLALIERTTQACLSQAVPGVGGQPGGAAMTSSPLLELLQLLIEQFKLVAANHRTALALLIRSARARHVHITLYSLTDYWAQVQATLQQVLTAYLDVEETSATSGGESSATAGQQQSNSASYSEQNNDISAYFSRRKLQRTRKSLFKFENSTYSLTKNSYLSDGHNYKYGDNQREKNLVCPPSPQNITVIYIPLSQFVSDIEEATACGPDNPCQLNAFIYGYVKEVFVKRQYRAMAARMEAATKCADAWRAATSTEVTAARGLSKPLLQSTVCMEECVAETGRLMEWLPSNAGHLLQSLIAVLGQYRETCVAAYRGVVQPQPEAEAGDKRSVCSAAWLLDDDINRFLKYSCFRSLIP</sequence>
<feature type="region of interest" description="Disordered" evidence="7">
    <location>
        <begin position="412"/>
        <end position="433"/>
    </location>
</feature>
<dbReference type="STRING" id="195883.A0A482X9R7"/>
<evidence type="ECO:0000313" key="11">
    <source>
        <dbReference type="Proteomes" id="UP000291343"/>
    </source>
</evidence>
<dbReference type="InterPro" id="IPR048630">
    <property type="entry name" value="Sec8_M"/>
</dbReference>
<evidence type="ECO:0000259" key="9">
    <source>
        <dbReference type="Pfam" id="PF20652"/>
    </source>
</evidence>
<protein>
    <recommendedName>
        <fullName evidence="5">Exocyst complex component Sec8</fullName>
    </recommendedName>
</protein>
<dbReference type="GO" id="GO:0045202">
    <property type="term" value="C:synapse"/>
    <property type="evidence" value="ECO:0007669"/>
    <property type="project" value="TreeGrafter"/>
</dbReference>
<feature type="region of interest" description="Disordered" evidence="7">
    <location>
        <begin position="1"/>
        <end position="20"/>
    </location>
</feature>
<dbReference type="InterPro" id="IPR039682">
    <property type="entry name" value="Sec8/EXOC4"/>
</dbReference>
<feature type="domain" description="Exocyst complex component Sec8 middle helical bundle" evidence="9">
    <location>
        <begin position="276"/>
        <end position="465"/>
    </location>
</feature>
<evidence type="ECO:0000256" key="5">
    <source>
        <dbReference type="RuleBase" id="RU367079"/>
    </source>
</evidence>
<dbReference type="AlphaFoldDB" id="A0A482X9R7"/>
<feature type="compositionally biased region" description="Pro residues" evidence="7">
    <location>
        <begin position="1"/>
        <end position="10"/>
    </location>
</feature>
<organism evidence="10 11">
    <name type="scientific">Laodelphax striatellus</name>
    <name type="common">Small brown planthopper</name>
    <name type="synonym">Delphax striatella</name>
    <dbReference type="NCBI Taxonomy" id="195883"/>
    <lineage>
        <taxon>Eukaryota</taxon>
        <taxon>Metazoa</taxon>
        <taxon>Ecdysozoa</taxon>
        <taxon>Arthropoda</taxon>
        <taxon>Hexapoda</taxon>
        <taxon>Insecta</taxon>
        <taxon>Pterygota</taxon>
        <taxon>Neoptera</taxon>
        <taxon>Paraneoptera</taxon>
        <taxon>Hemiptera</taxon>
        <taxon>Auchenorrhyncha</taxon>
        <taxon>Fulgoroidea</taxon>
        <taxon>Delphacidae</taxon>
        <taxon>Criomorphinae</taxon>
        <taxon>Laodelphax</taxon>
    </lineage>
</organism>
<evidence type="ECO:0000256" key="1">
    <source>
        <dbReference type="ARBA" id="ARBA00010470"/>
    </source>
</evidence>
<dbReference type="Pfam" id="PF20652">
    <property type="entry name" value="Sec8_C"/>
    <property type="match status" value="1"/>
</dbReference>
<feature type="coiled-coil region" evidence="6">
    <location>
        <begin position="37"/>
        <end position="64"/>
    </location>
</feature>
<dbReference type="GO" id="GO:0006904">
    <property type="term" value="P:vesicle docking involved in exocytosis"/>
    <property type="evidence" value="ECO:0007669"/>
    <property type="project" value="InterPro"/>
</dbReference>
<dbReference type="InParanoid" id="A0A482X9R7"/>
<dbReference type="OrthoDB" id="272977at2759"/>
<evidence type="ECO:0000313" key="10">
    <source>
        <dbReference type="EMBL" id="RZF42554.1"/>
    </source>
</evidence>
<gene>
    <name evidence="10" type="ORF">LSTR_LSTR016940</name>
</gene>
<comment type="similarity">
    <text evidence="1 5">Belongs to the SEC8 family.</text>
</comment>
<evidence type="ECO:0000256" key="7">
    <source>
        <dbReference type="SAM" id="MobiDB-lite"/>
    </source>
</evidence>
<name>A0A482X9R7_LAOST</name>
<comment type="caution">
    <text evidence="10">The sequence shown here is derived from an EMBL/GenBank/DDBJ whole genome shotgun (WGS) entry which is preliminary data.</text>
</comment>
<feature type="compositionally biased region" description="Low complexity" evidence="7">
    <location>
        <begin position="412"/>
        <end position="427"/>
    </location>
</feature>
<keyword evidence="3 5" id="KW-0268">Exocytosis</keyword>
<keyword evidence="2 5" id="KW-0813">Transport</keyword>
<dbReference type="InterPro" id="IPR007191">
    <property type="entry name" value="Sec8_exocyst_N"/>
</dbReference>